<dbReference type="GO" id="GO:0016020">
    <property type="term" value="C:membrane"/>
    <property type="evidence" value="ECO:0007669"/>
    <property type="project" value="UniProtKB-SubCell"/>
</dbReference>
<dbReference type="EMBL" id="CAID01000005">
    <property type="protein sequence ID" value="CAL54137.1"/>
    <property type="molecule type" value="Genomic_DNA"/>
</dbReference>
<sequence length="925" mass="98306">MDADAATPEATTSEARARSRATVAGEVDGGLDDDTSLLSARERTENSSKNDVVERDVRFRITGMTCSACVGTVERAMMDARGVARAAASTATGEARAVLDDEANEREVIDAIVREVESCGFECEPMETVNERRSRIGSSAVKTVKLAVDGMSCSACSGAVENALRAVVGVSSATVSVLPYGAAIVVYDSNATGARDFIEAVEEIGFGASVYHSAEDDGSTTTRELSRFREDLKLAISLTAPIVLMNLIVERIWTPRLGRLSLWVLVKFALASRVQFGVGMRFHRGAWNSLKRGASNMDVLVSLGTNVAYIVSVGGMLSCLSSGSMCARDYFDTSALLITFILIGKYLETSARGKTSTAITKLLELTPSETVLLVSTKTGEEIERRVATELIQVGDLLKVLPGARVPADGVIIRGHAYVDESMITGEPMPVMRKINGRITGGTINEGNAFVMRAERLGADSTLHQIVRLVEDAQLSKAPIQAFADRLSNVFVPFIVVLAMVTFFSWLVAGWTSSIPAGWIPADENKTLFAMWFGVAVLVTACPCALGLATPTAIMVGTSVAAGSGILVKGGEAMEVASRLDVVAFDKTGTLTTGSPTVVAFKSTRPENLDYIISVVVSIEKDSEHPIAKAVRDYARRRSPTELALSAKSEVQIVAGQGVCCVVNGIAVAVGNGKLMSERGMKVVSKDIEDFTVEHEDSGHTVVLVGIGNAVGGAFAVSDELRPDAKDVVAALRERGIKSVMVTGDNWKTARAIASACGIEEFHAEASPADKVAFLKKLQGECSPRSKNKFEASKVAMVGDGINDAPSLAAADLSMAIGAGTDVAIEAADLVLMHADLYTVVRAVDISQKTFRQIRQNYVWALSYNVIALPLAAGCLYPTIKVPPWVASILMAISSISVVLASLSLKRKCREQRHTVLRSIEISSAA</sequence>
<evidence type="ECO:0000256" key="11">
    <source>
        <dbReference type="RuleBase" id="RU362081"/>
    </source>
</evidence>
<feature type="transmembrane region" description="Helical" evidence="11">
    <location>
        <begin position="528"/>
        <end position="548"/>
    </location>
</feature>
<proteinExistence type="inferred from homology"/>
<feature type="transmembrane region" description="Helical" evidence="11">
    <location>
        <begin position="489"/>
        <end position="508"/>
    </location>
</feature>
<dbReference type="PROSITE" id="PS00154">
    <property type="entry name" value="ATPASE_E1_E2"/>
    <property type="match status" value="1"/>
</dbReference>
<feature type="transmembrane region" description="Helical" evidence="11">
    <location>
        <begin position="884"/>
        <end position="904"/>
    </location>
</feature>
<dbReference type="GeneID" id="9834454"/>
<dbReference type="CDD" id="cd02094">
    <property type="entry name" value="P-type_ATPase_Cu-like"/>
    <property type="match status" value="1"/>
</dbReference>
<keyword evidence="7 11" id="KW-0067">ATP-binding</keyword>
<evidence type="ECO:0000256" key="5">
    <source>
        <dbReference type="ARBA" id="ARBA00022723"/>
    </source>
</evidence>
<dbReference type="InterPro" id="IPR044492">
    <property type="entry name" value="P_typ_ATPase_HD_dom"/>
</dbReference>
<dbReference type="SUPFAM" id="SSF55008">
    <property type="entry name" value="HMA, heavy metal-associated domain"/>
    <property type="match status" value="2"/>
</dbReference>
<dbReference type="KEGG" id="ota:OT_ostta05g03740"/>
<evidence type="ECO:0000313" key="15">
    <source>
        <dbReference type="Proteomes" id="UP000009170"/>
    </source>
</evidence>
<dbReference type="RefSeq" id="XP_003079479.1">
    <property type="nucleotide sequence ID" value="XM_003079431.1"/>
</dbReference>
<dbReference type="SFLD" id="SFLDF00027">
    <property type="entry name" value="p-type_atpase"/>
    <property type="match status" value="1"/>
</dbReference>
<dbReference type="InParanoid" id="Q018N8"/>
<dbReference type="GO" id="GO:0140581">
    <property type="term" value="F:P-type monovalent copper transporter activity"/>
    <property type="evidence" value="ECO:0007669"/>
    <property type="project" value="UniProtKB-EC"/>
</dbReference>
<dbReference type="InterPro" id="IPR001757">
    <property type="entry name" value="P_typ_ATPase"/>
</dbReference>
<feature type="transmembrane region" description="Helical" evidence="11">
    <location>
        <begin position="299"/>
        <end position="318"/>
    </location>
</feature>
<evidence type="ECO:0000256" key="2">
    <source>
        <dbReference type="ARBA" id="ARBA00012517"/>
    </source>
</evidence>
<dbReference type="AlphaFoldDB" id="Q018N8"/>
<keyword evidence="4 11" id="KW-0812">Transmembrane</keyword>
<keyword evidence="6 11" id="KW-0547">Nucleotide-binding</keyword>
<dbReference type="Pfam" id="PF00122">
    <property type="entry name" value="E1-E2_ATPase"/>
    <property type="match status" value="1"/>
</dbReference>
<evidence type="ECO:0000256" key="6">
    <source>
        <dbReference type="ARBA" id="ARBA00022741"/>
    </source>
</evidence>
<dbReference type="InterPro" id="IPR017969">
    <property type="entry name" value="Heavy-metal-associated_CS"/>
</dbReference>
<dbReference type="EC" id="7.2.2.8" evidence="2"/>
<keyword evidence="10 11" id="KW-0472">Membrane</keyword>
<organism evidence="14 15">
    <name type="scientific">Ostreococcus tauri</name>
    <name type="common">Marine green alga</name>
    <dbReference type="NCBI Taxonomy" id="70448"/>
    <lineage>
        <taxon>Eukaryota</taxon>
        <taxon>Viridiplantae</taxon>
        <taxon>Chlorophyta</taxon>
        <taxon>Mamiellophyceae</taxon>
        <taxon>Mamiellales</taxon>
        <taxon>Bathycoccaceae</taxon>
        <taxon>Ostreococcus</taxon>
    </lineage>
</organism>
<evidence type="ECO:0000256" key="1">
    <source>
        <dbReference type="ARBA" id="ARBA00004370"/>
    </source>
</evidence>
<dbReference type="PRINTS" id="PR00942">
    <property type="entry name" value="CUATPASEI"/>
</dbReference>
<feature type="region of interest" description="Disordered" evidence="12">
    <location>
        <begin position="1"/>
        <end position="50"/>
    </location>
</feature>
<dbReference type="PRINTS" id="PR00943">
    <property type="entry name" value="CUATPASE"/>
</dbReference>
<dbReference type="NCBIfam" id="TIGR01494">
    <property type="entry name" value="ATPase_P-type"/>
    <property type="match status" value="1"/>
</dbReference>
<keyword evidence="5 11" id="KW-0479">Metal-binding</keyword>
<dbReference type="PROSITE" id="PS01047">
    <property type="entry name" value="HMA_1"/>
    <property type="match status" value="1"/>
</dbReference>
<evidence type="ECO:0000256" key="3">
    <source>
        <dbReference type="ARBA" id="ARBA00022448"/>
    </source>
</evidence>
<name>Q018N8_OSTTA</name>
<feature type="domain" description="HMA" evidence="13">
    <location>
        <begin position="55"/>
        <end position="124"/>
    </location>
</feature>
<dbReference type="PRINTS" id="PR00119">
    <property type="entry name" value="CATATPASE"/>
</dbReference>
<keyword evidence="8" id="KW-1278">Translocase</keyword>
<dbReference type="InterPro" id="IPR036412">
    <property type="entry name" value="HAD-like_sf"/>
</dbReference>
<dbReference type="Pfam" id="PF00702">
    <property type="entry name" value="Hydrolase"/>
    <property type="match status" value="1"/>
</dbReference>
<dbReference type="InterPro" id="IPR059000">
    <property type="entry name" value="ATPase_P-type_domA"/>
</dbReference>
<dbReference type="InterPro" id="IPR008250">
    <property type="entry name" value="ATPase_P-typ_transduc_dom_A_sf"/>
</dbReference>
<dbReference type="InterPro" id="IPR023299">
    <property type="entry name" value="ATPase_P-typ_cyto_dom_N"/>
</dbReference>
<dbReference type="OMA" id="ACGMNMV"/>
<feature type="domain" description="HMA" evidence="13">
    <location>
        <begin position="142"/>
        <end position="209"/>
    </location>
</feature>
<dbReference type="PANTHER" id="PTHR46594:SF4">
    <property type="entry name" value="P-TYPE CATION-TRANSPORTING ATPASE"/>
    <property type="match status" value="1"/>
</dbReference>
<keyword evidence="3" id="KW-0813">Transport</keyword>
<accession>Q018N8</accession>
<dbReference type="FunFam" id="2.70.150.10:FF:000002">
    <property type="entry name" value="Copper-transporting ATPase 1, putative"/>
    <property type="match status" value="1"/>
</dbReference>
<dbReference type="SUPFAM" id="SSF81653">
    <property type="entry name" value="Calcium ATPase, transduction domain A"/>
    <property type="match status" value="1"/>
</dbReference>
<comment type="subcellular location">
    <subcellularLocation>
        <location evidence="1 11">Membrane</location>
    </subcellularLocation>
</comment>
<dbReference type="InterPro" id="IPR018303">
    <property type="entry name" value="ATPase_P-typ_P_site"/>
</dbReference>
<dbReference type="Pfam" id="PF00403">
    <property type="entry name" value="HMA"/>
    <property type="match status" value="2"/>
</dbReference>
<keyword evidence="15" id="KW-1185">Reference proteome</keyword>
<dbReference type="Gene3D" id="3.40.1110.10">
    <property type="entry name" value="Calcium-transporting ATPase, cytoplasmic domain N"/>
    <property type="match status" value="2"/>
</dbReference>
<evidence type="ECO:0000256" key="9">
    <source>
        <dbReference type="ARBA" id="ARBA00022989"/>
    </source>
</evidence>
<dbReference type="SFLD" id="SFLDS00003">
    <property type="entry name" value="Haloacid_Dehalogenase"/>
    <property type="match status" value="1"/>
</dbReference>
<dbReference type="FunCoup" id="Q018N8">
    <property type="interactions" value="1333"/>
</dbReference>
<dbReference type="GO" id="GO:0046872">
    <property type="term" value="F:metal ion binding"/>
    <property type="evidence" value="ECO:0007669"/>
    <property type="project" value="UniProtKB-KW"/>
</dbReference>
<evidence type="ECO:0000256" key="7">
    <source>
        <dbReference type="ARBA" id="ARBA00022840"/>
    </source>
</evidence>
<comment type="caution">
    <text evidence="14">The sequence shown here is derived from an EMBL/GenBank/DDBJ whole genome shotgun (WGS) entry which is preliminary data.</text>
</comment>
<dbReference type="SUPFAM" id="SSF56784">
    <property type="entry name" value="HAD-like"/>
    <property type="match status" value="1"/>
</dbReference>
<dbReference type="Gene3D" id="3.30.70.100">
    <property type="match status" value="2"/>
</dbReference>
<dbReference type="FunFam" id="3.30.70.100:FF:000001">
    <property type="entry name" value="ATPase copper transporting beta"/>
    <property type="match status" value="1"/>
</dbReference>
<dbReference type="InterPro" id="IPR023214">
    <property type="entry name" value="HAD_sf"/>
</dbReference>
<dbReference type="InterPro" id="IPR023298">
    <property type="entry name" value="ATPase_P-typ_TM_dom_sf"/>
</dbReference>
<dbReference type="PROSITE" id="PS50846">
    <property type="entry name" value="HMA_2"/>
    <property type="match status" value="2"/>
</dbReference>
<dbReference type="InterPro" id="IPR006121">
    <property type="entry name" value="HMA_dom"/>
</dbReference>
<evidence type="ECO:0000256" key="4">
    <source>
        <dbReference type="ARBA" id="ARBA00022692"/>
    </source>
</evidence>
<dbReference type="OrthoDB" id="432719at2759"/>
<dbReference type="PANTHER" id="PTHR46594">
    <property type="entry name" value="P-TYPE CATION-TRANSPORTING ATPASE"/>
    <property type="match status" value="1"/>
</dbReference>
<dbReference type="SFLD" id="SFLDG00002">
    <property type="entry name" value="C1.7:_P-type_atpase_like"/>
    <property type="match status" value="1"/>
</dbReference>
<evidence type="ECO:0000256" key="8">
    <source>
        <dbReference type="ARBA" id="ARBA00022967"/>
    </source>
</evidence>
<dbReference type="GO" id="GO:0005524">
    <property type="term" value="F:ATP binding"/>
    <property type="evidence" value="ECO:0007669"/>
    <property type="project" value="UniProtKB-UniRule"/>
</dbReference>
<dbReference type="Gene3D" id="2.70.150.10">
    <property type="entry name" value="Calcium-transporting ATPase, cytoplasmic transduction domain A"/>
    <property type="match status" value="1"/>
</dbReference>
<comment type="similarity">
    <text evidence="11">Belongs to the cation transport ATPase (P-type) (TC 3.A.3) family. Type IB subfamily.</text>
</comment>
<dbReference type="InterPro" id="IPR027256">
    <property type="entry name" value="P-typ_ATPase_IB"/>
</dbReference>
<dbReference type="NCBIfam" id="TIGR01525">
    <property type="entry name" value="ATPase-IB_hvy"/>
    <property type="match status" value="1"/>
</dbReference>
<dbReference type="SUPFAM" id="SSF81665">
    <property type="entry name" value="Calcium ATPase, transmembrane domain M"/>
    <property type="match status" value="1"/>
</dbReference>
<evidence type="ECO:0000256" key="10">
    <source>
        <dbReference type="ARBA" id="ARBA00023136"/>
    </source>
</evidence>
<reference evidence="15" key="1">
    <citation type="journal article" date="2006" name="Proc. Natl. Acad. Sci. U.S.A.">
        <title>Genome analysis of the smallest free-living eukaryote Ostreococcus tauri unveils many unique features.</title>
        <authorList>
            <person name="Derelle E."/>
            <person name="Ferraz C."/>
            <person name="Rombauts S."/>
            <person name="Rouze P."/>
            <person name="Worden A.Z."/>
            <person name="Robbens S."/>
            <person name="Partensky F."/>
            <person name="Degroeve S."/>
            <person name="Echeynie S."/>
            <person name="Cooke R."/>
            <person name="Saeys Y."/>
            <person name="Wuyts J."/>
            <person name="Jabbari K."/>
            <person name="Bowler C."/>
            <person name="Panaud O."/>
            <person name="Piegu B."/>
            <person name="Ball S.G."/>
            <person name="Ral J.-P."/>
            <person name="Bouget F.-Y."/>
            <person name="Piganeau G."/>
            <person name="De Baets B."/>
            <person name="Picard A."/>
            <person name="Delseny M."/>
            <person name="Demaille J."/>
            <person name="Van de Peer Y."/>
            <person name="Moreau H."/>
        </authorList>
    </citation>
    <scope>NUCLEOTIDE SEQUENCE [LARGE SCALE GENOMIC DNA]</scope>
    <source>
        <strain evidence="15">OTTH 0595 / CCAP 157/2 / RCC745</strain>
    </source>
</reference>
<gene>
    <name evidence="14" type="ORF">OT_ostta05g03740</name>
</gene>
<dbReference type="GO" id="GO:0016887">
    <property type="term" value="F:ATP hydrolysis activity"/>
    <property type="evidence" value="ECO:0007669"/>
    <property type="project" value="InterPro"/>
</dbReference>
<dbReference type="STRING" id="70448.Q018N8"/>
<evidence type="ECO:0000259" key="13">
    <source>
        <dbReference type="PROSITE" id="PS50846"/>
    </source>
</evidence>
<evidence type="ECO:0000256" key="12">
    <source>
        <dbReference type="SAM" id="MobiDB-lite"/>
    </source>
</evidence>
<feature type="compositionally biased region" description="Basic and acidic residues" evidence="12">
    <location>
        <begin position="40"/>
        <end position="50"/>
    </location>
</feature>
<dbReference type="Gene3D" id="3.40.50.1000">
    <property type="entry name" value="HAD superfamily/HAD-like"/>
    <property type="match status" value="1"/>
</dbReference>
<feature type="transmembrane region" description="Helical" evidence="11">
    <location>
        <begin position="857"/>
        <end position="878"/>
    </location>
</feature>
<reference evidence="14 15" key="2">
    <citation type="journal article" date="2014" name="BMC Genomics">
        <title>An improved genome of the model marine alga Ostreococcus tauri unfolds by assessing Illumina de novo assemblies.</title>
        <authorList>
            <person name="Blanc-Mathieu R."/>
            <person name="Verhelst B."/>
            <person name="Derelle E."/>
            <person name="Rombauts S."/>
            <person name="Bouget F.Y."/>
            <person name="Carre I."/>
            <person name="Chateau A."/>
            <person name="Eyre-Walker A."/>
            <person name="Grimsley N."/>
            <person name="Moreau H."/>
            <person name="Piegu B."/>
            <person name="Rivals E."/>
            <person name="Schackwitz W."/>
            <person name="Van de Peer Y."/>
            <person name="Piganeau G."/>
        </authorList>
    </citation>
    <scope>NUCLEOTIDE SEQUENCE [LARGE SCALE GENOMIC DNA]</scope>
    <source>
        <strain evidence="15">OTTH 0595 / CCAP 157/2 / RCC745</strain>
    </source>
</reference>
<dbReference type="InterPro" id="IPR036163">
    <property type="entry name" value="HMA_dom_sf"/>
</dbReference>
<protein>
    <recommendedName>
        <fullName evidence="2">P-type Cu(+) transporter</fullName>
        <ecNumber evidence="2">7.2.2.8</ecNumber>
    </recommendedName>
</protein>
<dbReference type="CDD" id="cd00371">
    <property type="entry name" value="HMA"/>
    <property type="match status" value="2"/>
</dbReference>
<dbReference type="Proteomes" id="UP000009170">
    <property type="component" value="Unassembled WGS sequence"/>
</dbReference>
<keyword evidence="9 11" id="KW-1133">Transmembrane helix</keyword>
<evidence type="ECO:0000313" key="14">
    <source>
        <dbReference type="EMBL" id="CAL54137.1"/>
    </source>
</evidence>